<organism evidence="1">
    <name type="scientific">marine sediment metagenome</name>
    <dbReference type="NCBI Taxonomy" id="412755"/>
    <lineage>
        <taxon>unclassified sequences</taxon>
        <taxon>metagenomes</taxon>
        <taxon>ecological metagenomes</taxon>
    </lineage>
</organism>
<feature type="non-terminal residue" evidence="1">
    <location>
        <position position="1"/>
    </location>
</feature>
<protein>
    <recommendedName>
        <fullName evidence="2">Cadherin-like beta sandwich domain-containing protein</fullName>
    </recommendedName>
</protein>
<dbReference type="Gene3D" id="2.60.40.2340">
    <property type="match status" value="2"/>
</dbReference>
<feature type="non-terminal residue" evidence="1">
    <location>
        <position position="243"/>
    </location>
</feature>
<accession>X0YMS8</accession>
<dbReference type="AlphaFoldDB" id="X0YMS8"/>
<sequence length="243" mass="26392">TDNRAEFLEFGFRSPKVAGTIEGQDIFMEVPYGTDFTRLKATFKTSSKFAVVTVDGVEQLTGKTANDFTNPVEFVITAQTGDKTTYIAHVFAVPDTAKELTSFSINRISGVFEENNIQVTMPPGDTDFTKLRAMFETSSELAVVTVNGVVQVSGGSRNDFTDPVEYVVTAEDESTRTYTVTVEEEIGFLSFGFEQLVPPVYATISGHNLTVNVLPGTPIDSLVASFVTTGHNPTVKIGDVEQT</sequence>
<comment type="caution">
    <text evidence="1">The sequence shown here is derived from an EMBL/GenBank/DDBJ whole genome shotgun (WGS) entry which is preliminary data.</text>
</comment>
<gene>
    <name evidence="1" type="ORF">S01H1_72781</name>
</gene>
<evidence type="ECO:0008006" key="2">
    <source>
        <dbReference type="Google" id="ProtNLM"/>
    </source>
</evidence>
<evidence type="ECO:0000313" key="1">
    <source>
        <dbReference type="EMBL" id="GAG37996.1"/>
    </source>
</evidence>
<name>X0YMS8_9ZZZZ</name>
<reference evidence="1" key="1">
    <citation type="journal article" date="2014" name="Front. Microbiol.">
        <title>High frequency of phylogenetically diverse reductive dehalogenase-homologous genes in deep subseafloor sedimentary metagenomes.</title>
        <authorList>
            <person name="Kawai M."/>
            <person name="Futagami T."/>
            <person name="Toyoda A."/>
            <person name="Takaki Y."/>
            <person name="Nishi S."/>
            <person name="Hori S."/>
            <person name="Arai W."/>
            <person name="Tsubouchi T."/>
            <person name="Morono Y."/>
            <person name="Uchiyama I."/>
            <person name="Ito T."/>
            <person name="Fujiyama A."/>
            <person name="Inagaki F."/>
            <person name="Takami H."/>
        </authorList>
    </citation>
    <scope>NUCLEOTIDE SEQUENCE</scope>
    <source>
        <strain evidence="1">Expedition CK06-06</strain>
    </source>
</reference>
<dbReference type="EMBL" id="BARS01048578">
    <property type="protein sequence ID" value="GAG37996.1"/>
    <property type="molecule type" value="Genomic_DNA"/>
</dbReference>
<proteinExistence type="predicted"/>